<evidence type="ECO:0000313" key="3">
    <source>
        <dbReference type="Proteomes" id="UP001152622"/>
    </source>
</evidence>
<name>A0A9Q1EXM7_SYNKA</name>
<gene>
    <name evidence="2" type="ORF">SKAU_G00284130</name>
</gene>
<dbReference type="AlphaFoldDB" id="A0A9Q1EXM7"/>
<dbReference type="EMBL" id="JAINUF010000011">
    <property type="protein sequence ID" value="KAJ8347012.1"/>
    <property type="molecule type" value="Genomic_DNA"/>
</dbReference>
<feature type="region of interest" description="Disordered" evidence="1">
    <location>
        <begin position="66"/>
        <end position="87"/>
    </location>
</feature>
<dbReference type="Proteomes" id="UP001152622">
    <property type="component" value="Chromosome 11"/>
</dbReference>
<sequence length="125" mass="13941">MATPCLGSGDRPVFWDMPLHGQLVTCGGPAGHHPRESRFTVARIKEASSLINAPLHHRFAWRGGCTEAGGEHHPPSRRLPDHRLPDCHPLDHCPPDPHLPNRRQNARLPDRRLPENLLVCGLAKF</sequence>
<comment type="caution">
    <text evidence="2">The sequence shown here is derived from an EMBL/GenBank/DDBJ whole genome shotgun (WGS) entry which is preliminary data.</text>
</comment>
<reference evidence="2" key="1">
    <citation type="journal article" date="2023" name="Science">
        <title>Genome structures resolve the early diversification of teleost fishes.</title>
        <authorList>
            <person name="Parey E."/>
            <person name="Louis A."/>
            <person name="Montfort J."/>
            <person name="Bouchez O."/>
            <person name="Roques C."/>
            <person name="Iampietro C."/>
            <person name="Lluch J."/>
            <person name="Castinel A."/>
            <person name="Donnadieu C."/>
            <person name="Desvignes T."/>
            <person name="Floi Bucao C."/>
            <person name="Jouanno E."/>
            <person name="Wen M."/>
            <person name="Mejri S."/>
            <person name="Dirks R."/>
            <person name="Jansen H."/>
            <person name="Henkel C."/>
            <person name="Chen W.J."/>
            <person name="Zahm M."/>
            <person name="Cabau C."/>
            <person name="Klopp C."/>
            <person name="Thompson A.W."/>
            <person name="Robinson-Rechavi M."/>
            <person name="Braasch I."/>
            <person name="Lecointre G."/>
            <person name="Bobe J."/>
            <person name="Postlethwait J.H."/>
            <person name="Berthelot C."/>
            <person name="Roest Crollius H."/>
            <person name="Guiguen Y."/>
        </authorList>
    </citation>
    <scope>NUCLEOTIDE SEQUENCE</scope>
    <source>
        <strain evidence="2">WJC10195</strain>
    </source>
</reference>
<feature type="compositionally biased region" description="Basic and acidic residues" evidence="1">
    <location>
        <begin position="69"/>
        <end position="87"/>
    </location>
</feature>
<evidence type="ECO:0000313" key="2">
    <source>
        <dbReference type="EMBL" id="KAJ8347012.1"/>
    </source>
</evidence>
<keyword evidence="3" id="KW-1185">Reference proteome</keyword>
<evidence type="ECO:0000256" key="1">
    <source>
        <dbReference type="SAM" id="MobiDB-lite"/>
    </source>
</evidence>
<organism evidence="2 3">
    <name type="scientific">Synaphobranchus kaupii</name>
    <name type="common">Kaup's arrowtooth eel</name>
    <dbReference type="NCBI Taxonomy" id="118154"/>
    <lineage>
        <taxon>Eukaryota</taxon>
        <taxon>Metazoa</taxon>
        <taxon>Chordata</taxon>
        <taxon>Craniata</taxon>
        <taxon>Vertebrata</taxon>
        <taxon>Euteleostomi</taxon>
        <taxon>Actinopterygii</taxon>
        <taxon>Neopterygii</taxon>
        <taxon>Teleostei</taxon>
        <taxon>Anguilliformes</taxon>
        <taxon>Synaphobranchidae</taxon>
        <taxon>Synaphobranchus</taxon>
    </lineage>
</organism>
<proteinExistence type="predicted"/>
<protein>
    <submittedName>
        <fullName evidence="2">Uncharacterized protein</fullName>
    </submittedName>
</protein>
<accession>A0A9Q1EXM7</accession>